<comment type="caution">
    <text evidence="4">The sequence shown here is derived from an EMBL/GenBank/DDBJ whole genome shotgun (WGS) entry which is preliminary data.</text>
</comment>
<dbReference type="AlphaFoldDB" id="A0A2P5EJU0"/>
<dbReference type="InParanoid" id="A0A2P5EJU0"/>
<proteinExistence type="predicted"/>
<dbReference type="PANTHER" id="PTHR32444">
    <property type="entry name" value="BULB-TYPE LECTIN DOMAIN-CONTAINING PROTEIN"/>
    <property type="match status" value="1"/>
</dbReference>
<dbReference type="EMBL" id="JXTC01000142">
    <property type="protein sequence ID" value="PON85828.1"/>
    <property type="molecule type" value="Genomic_DNA"/>
</dbReference>
<keyword evidence="5" id="KW-1185">Reference proteome</keyword>
<evidence type="ECO:0000313" key="4">
    <source>
        <dbReference type="EMBL" id="PON85828.1"/>
    </source>
</evidence>
<dbReference type="CDD" id="cd01098">
    <property type="entry name" value="PAN_AP_plant"/>
    <property type="match status" value="1"/>
</dbReference>
<evidence type="ECO:0000259" key="3">
    <source>
        <dbReference type="PROSITE" id="PS50948"/>
    </source>
</evidence>
<keyword evidence="1" id="KW-0732">Signal</keyword>
<evidence type="ECO:0000256" key="2">
    <source>
        <dbReference type="ARBA" id="ARBA00023157"/>
    </source>
</evidence>
<dbReference type="STRING" id="63057.A0A2P5EJU0"/>
<dbReference type="PANTHER" id="PTHR32444:SF66">
    <property type="entry name" value="NON-SPECIFIC SERINE_THREONINE PROTEIN KINASE"/>
    <property type="match status" value="1"/>
</dbReference>
<dbReference type="OrthoDB" id="1934880at2759"/>
<organism evidence="4 5">
    <name type="scientific">Trema orientale</name>
    <name type="common">Charcoal tree</name>
    <name type="synonym">Celtis orientalis</name>
    <dbReference type="NCBI Taxonomy" id="63057"/>
    <lineage>
        <taxon>Eukaryota</taxon>
        <taxon>Viridiplantae</taxon>
        <taxon>Streptophyta</taxon>
        <taxon>Embryophyta</taxon>
        <taxon>Tracheophyta</taxon>
        <taxon>Spermatophyta</taxon>
        <taxon>Magnoliopsida</taxon>
        <taxon>eudicotyledons</taxon>
        <taxon>Gunneridae</taxon>
        <taxon>Pentapetalae</taxon>
        <taxon>rosids</taxon>
        <taxon>fabids</taxon>
        <taxon>Rosales</taxon>
        <taxon>Cannabaceae</taxon>
        <taxon>Trema</taxon>
    </lineage>
</organism>
<gene>
    <name evidence="4" type="ORF">TorRG33x02_184370</name>
</gene>
<reference evidence="5" key="1">
    <citation type="submission" date="2016-06" db="EMBL/GenBank/DDBJ databases">
        <title>Parallel loss of symbiosis genes in relatives of nitrogen-fixing non-legume Parasponia.</title>
        <authorList>
            <person name="Van Velzen R."/>
            <person name="Holmer R."/>
            <person name="Bu F."/>
            <person name="Rutten L."/>
            <person name="Van Zeijl A."/>
            <person name="Liu W."/>
            <person name="Santuari L."/>
            <person name="Cao Q."/>
            <person name="Sharma T."/>
            <person name="Shen D."/>
            <person name="Roswanjaya Y."/>
            <person name="Wardhani T."/>
            <person name="Kalhor M.S."/>
            <person name="Jansen J."/>
            <person name="Van den Hoogen J."/>
            <person name="Gungor B."/>
            <person name="Hartog M."/>
            <person name="Hontelez J."/>
            <person name="Verver J."/>
            <person name="Yang W.-C."/>
            <person name="Schijlen E."/>
            <person name="Repin R."/>
            <person name="Schilthuizen M."/>
            <person name="Schranz E."/>
            <person name="Heidstra R."/>
            <person name="Miyata K."/>
            <person name="Fedorova E."/>
            <person name="Kohlen W."/>
            <person name="Bisseling T."/>
            <person name="Smit S."/>
            <person name="Geurts R."/>
        </authorList>
    </citation>
    <scope>NUCLEOTIDE SEQUENCE [LARGE SCALE GENOMIC DNA]</scope>
    <source>
        <strain evidence="5">cv. RG33-2</strain>
    </source>
</reference>
<dbReference type="Proteomes" id="UP000237000">
    <property type="component" value="Unassembled WGS sequence"/>
</dbReference>
<dbReference type="SMART" id="SM00473">
    <property type="entry name" value="PAN_AP"/>
    <property type="match status" value="1"/>
</dbReference>
<evidence type="ECO:0000256" key="1">
    <source>
        <dbReference type="ARBA" id="ARBA00022729"/>
    </source>
</evidence>
<dbReference type="GO" id="GO:0048544">
    <property type="term" value="P:recognition of pollen"/>
    <property type="evidence" value="ECO:0007669"/>
    <property type="project" value="InterPro"/>
</dbReference>
<accession>A0A2P5EJU0</accession>
<keyword evidence="2" id="KW-1015">Disulfide bond</keyword>
<dbReference type="Pfam" id="PF00954">
    <property type="entry name" value="S_locus_glycop"/>
    <property type="match status" value="1"/>
</dbReference>
<dbReference type="InterPro" id="IPR003609">
    <property type="entry name" value="Pan_app"/>
</dbReference>
<evidence type="ECO:0000313" key="5">
    <source>
        <dbReference type="Proteomes" id="UP000237000"/>
    </source>
</evidence>
<protein>
    <submittedName>
        <fullName evidence="4">S-locus glycoprotein domain containing protein</fullName>
    </submittedName>
</protein>
<dbReference type="InterPro" id="IPR000858">
    <property type="entry name" value="S_locus_glycoprot_dom"/>
</dbReference>
<dbReference type="Pfam" id="PF08276">
    <property type="entry name" value="PAN_2"/>
    <property type="match status" value="1"/>
</dbReference>
<dbReference type="PROSITE" id="PS50948">
    <property type="entry name" value="PAN"/>
    <property type="match status" value="1"/>
</dbReference>
<sequence>MNTFFRSLFNIIEDEDKGMTYLYLNWHNSSTVLTVFLSSEGVLKIMLKVRGGDWYTNWEAPKSQCDKYGVCGHFGVCKASESPICKCLKSFEPKSNAEWSKGKWTGGCVRKINLLCETSTSSLASPEGKKDGFLKMSNVKLPNFYEFAELGIYLDGVKCQKWCLNNCSCMAYAYVDGIGCLVWSEGLIDIQGFTFGGEELFLRLAHAELDGELEEKGGSWGSMTASDT</sequence>
<feature type="domain" description="Apple" evidence="3">
    <location>
        <begin position="116"/>
        <end position="205"/>
    </location>
</feature>
<name>A0A2P5EJU0_TREOI</name>